<reference evidence="2 3" key="1">
    <citation type="journal article" date="2020" name="ISME J.">
        <title>Comparative genomics reveals insights into cyanobacterial evolution and habitat adaptation.</title>
        <authorList>
            <person name="Chen M.Y."/>
            <person name="Teng W.K."/>
            <person name="Zhao L."/>
            <person name="Hu C.X."/>
            <person name="Zhou Y.K."/>
            <person name="Han B.P."/>
            <person name="Song L.R."/>
            <person name="Shu W.S."/>
        </authorList>
    </citation>
    <scope>NUCLEOTIDE SEQUENCE [LARGE SCALE GENOMIC DNA]</scope>
    <source>
        <strain evidence="2 3">FACHB-248</strain>
    </source>
</reference>
<dbReference type="InterPro" id="IPR007712">
    <property type="entry name" value="RelE/ParE_toxin"/>
</dbReference>
<dbReference type="InterPro" id="IPR035093">
    <property type="entry name" value="RelE/ParE_toxin_dom_sf"/>
</dbReference>
<evidence type="ECO:0000313" key="2">
    <source>
        <dbReference type="EMBL" id="MBD2607119.1"/>
    </source>
</evidence>
<protein>
    <submittedName>
        <fullName evidence="2">Type II toxin-antitoxin system RelE/ParE family toxin</fullName>
    </submittedName>
</protein>
<organism evidence="2 3">
    <name type="scientific">Scytonema hofmannii FACHB-248</name>
    <dbReference type="NCBI Taxonomy" id="1842502"/>
    <lineage>
        <taxon>Bacteria</taxon>
        <taxon>Bacillati</taxon>
        <taxon>Cyanobacteriota</taxon>
        <taxon>Cyanophyceae</taxon>
        <taxon>Nostocales</taxon>
        <taxon>Scytonemataceae</taxon>
        <taxon>Scytonema</taxon>
    </lineage>
</organism>
<dbReference type="EMBL" id="JACJTA010000055">
    <property type="protein sequence ID" value="MBD2607119.1"/>
    <property type="molecule type" value="Genomic_DNA"/>
</dbReference>
<accession>A0ABR8GVN3</accession>
<gene>
    <name evidence="2" type="ORF">H6G81_21955</name>
</gene>
<sequence>MTSATITPYPHPEDARPLKGIERLYKVGLGEYRVIYQIQEQSLLLTVTKIAHPKDY</sequence>
<evidence type="ECO:0000256" key="1">
    <source>
        <dbReference type="ARBA" id="ARBA00022649"/>
    </source>
</evidence>
<name>A0ABR8GVN3_9CYAN</name>
<keyword evidence="1" id="KW-1277">Toxin-antitoxin system</keyword>
<dbReference type="Proteomes" id="UP000660380">
    <property type="component" value="Unassembled WGS sequence"/>
</dbReference>
<evidence type="ECO:0000313" key="3">
    <source>
        <dbReference type="Proteomes" id="UP000660380"/>
    </source>
</evidence>
<comment type="caution">
    <text evidence="2">The sequence shown here is derived from an EMBL/GenBank/DDBJ whole genome shotgun (WGS) entry which is preliminary data.</text>
</comment>
<dbReference type="RefSeq" id="WP_144238467.1">
    <property type="nucleotide sequence ID" value="NZ_JACJTA010000055.1"/>
</dbReference>
<dbReference type="SUPFAM" id="SSF143011">
    <property type="entry name" value="RelE-like"/>
    <property type="match status" value="1"/>
</dbReference>
<keyword evidence="3" id="KW-1185">Reference proteome</keyword>
<proteinExistence type="predicted"/>
<dbReference type="Pfam" id="PF05016">
    <property type="entry name" value="ParE_toxin"/>
    <property type="match status" value="1"/>
</dbReference>
<dbReference type="Gene3D" id="3.30.2310.20">
    <property type="entry name" value="RelE-like"/>
    <property type="match status" value="1"/>
</dbReference>